<dbReference type="InterPro" id="IPR047574">
    <property type="entry name" value="AD"/>
</dbReference>
<feature type="region of interest" description="Disordered" evidence="1">
    <location>
        <begin position="174"/>
        <end position="214"/>
    </location>
</feature>
<evidence type="ECO:0000313" key="2">
    <source>
        <dbReference type="EMBL" id="CAD7228686.1"/>
    </source>
</evidence>
<feature type="compositionally biased region" description="Low complexity" evidence="1">
    <location>
        <begin position="181"/>
        <end position="191"/>
    </location>
</feature>
<accession>A0A7R8WGF4</accession>
<dbReference type="PROSITE" id="PS52001">
    <property type="entry name" value="AD"/>
    <property type="match status" value="1"/>
</dbReference>
<reference evidence="2" key="1">
    <citation type="submission" date="2020-11" db="EMBL/GenBank/DDBJ databases">
        <authorList>
            <person name="Tran Van P."/>
        </authorList>
    </citation>
    <scope>NUCLEOTIDE SEQUENCE</scope>
</reference>
<dbReference type="Pfam" id="PF21166">
    <property type="entry name" value="LSM12_LSM"/>
    <property type="match status" value="1"/>
</dbReference>
<dbReference type="SMART" id="SM00995">
    <property type="entry name" value="AD"/>
    <property type="match status" value="1"/>
</dbReference>
<dbReference type="OrthoDB" id="1057137at2759"/>
<organism evidence="2">
    <name type="scientific">Cyprideis torosa</name>
    <dbReference type="NCBI Taxonomy" id="163714"/>
    <lineage>
        <taxon>Eukaryota</taxon>
        <taxon>Metazoa</taxon>
        <taxon>Ecdysozoa</taxon>
        <taxon>Arthropoda</taxon>
        <taxon>Crustacea</taxon>
        <taxon>Oligostraca</taxon>
        <taxon>Ostracoda</taxon>
        <taxon>Podocopa</taxon>
        <taxon>Podocopida</taxon>
        <taxon>Cytherocopina</taxon>
        <taxon>Cytheroidea</taxon>
        <taxon>Cytherideidae</taxon>
        <taxon>Cyprideis</taxon>
    </lineage>
</organism>
<dbReference type="InterPro" id="IPR039683">
    <property type="entry name" value="Lsm12-like"/>
</dbReference>
<dbReference type="PANTHER" id="PTHR13542">
    <property type="entry name" value="LSM12 HOMOLOG"/>
    <property type="match status" value="1"/>
</dbReference>
<dbReference type="EMBL" id="OB661653">
    <property type="protein sequence ID" value="CAD7228686.1"/>
    <property type="molecule type" value="Genomic_DNA"/>
</dbReference>
<gene>
    <name evidence="2" type="ORF">CTOB1V02_LOCUS6564</name>
</gene>
<dbReference type="InterPro" id="IPR048478">
    <property type="entry name" value="LSM12_LSM"/>
</dbReference>
<dbReference type="Pfam" id="PF09793">
    <property type="entry name" value="AD"/>
    <property type="match status" value="1"/>
</dbReference>
<sequence>MQIMAEGNEYFTIGSIVSCTTCHEETFTGEVVSFDPCVKMILLKSQASNGNPVDSNMRFVNLSKCKDVQVVKESTNPPPIIQNVNKQRINHRVKRQTEEKQRKIASMKHNAPSEAQQLFMTITKTLTIGQVTWNGLNIVVMNDVTISPPYGPENVTASDPKSKALNYVKNIVDKHHRDVKSSSPSSTSTGTAENVLKTEAAPMKKPNLASTTSQ</sequence>
<name>A0A7R8WGF4_9CRUS</name>
<dbReference type="AlphaFoldDB" id="A0A7R8WGF4"/>
<evidence type="ECO:0000256" key="1">
    <source>
        <dbReference type="SAM" id="MobiDB-lite"/>
    </source>
</evidence>
<proteinExistence type="predicted"/>
<dbReference type="InterPro" id="IPR019181">
    <property type="entry name" value="LSM12_ABD"/>
</dbReference>
<protein>
    <submittedName>
        <fullName evidence="2">Uncharacterized protein</fullName>
    </submittedName>
</protein>